<evidence type="ECO:0000313" key="8">
    <source>
        <dbReference type="EMBL" id="OLL15269.1"/>
    </source>
</evidence>
<dbReference type="AlphaFoldDB" id="A0A1Q8I2D3"/>
<dbReference type="InterPro" id="IPR000845">
    <property type="entry name" value="Nucleoside_phosphorylase_d"/>
</dbReference>
<evidence type="ECO:0000256" key="5">
    <source>
        <dbReference type="ARBA" id="ARBA00022679"/>
    </source>
</evidence>
<evidence type="ECO:0000256" key="6">
    <source>
        <dbReference type="ARBA" id="ARBA00048447"/>
    </source>
</evidence>
<evidence type="ECO:0000256" key="4">
    <source>
        <dbReference type="ARBA" id="ARBA00022676"/>
    </source>
</evidence>
<dbReference type="GO" id="GO:0004731">
    <property type="term" value="F:purine-nucleoside phosphorylase activity"/>
    <property type="evidence" value="ECO:0007669"/>
    <property type="project" value="InterPro"/>
</dbReference>
<dbReference type="SUPFAM" id="SSF53167">
    <property type="entry name" value="Purine and uridine phosphorylases"/>
    <property type="match status" value="1"/>
</dbReference>
<dbReference type="PROSITE" id="PS01232">
    <property type="entry name" value="PNP_UDP_1"/>
    <property type="match status" value="1"/>
</dbReference>
<dbReference type="PANTHER" id="PTHR43691:SF11">
    <property type="entry name" value="FI09636P-RELATED"/>
    <property type="match status" value="1"/>
</dbReference>
<comment type="caution">
    <text evidence="8">The sequence shown here is derived from an EMBL/GenBank/DDBJ whole genome shotgun (WGS) entry which is preliminary data.</text>
</comment>
<reference evidence="8 9" key="1">
    <citation type="submission" date="2016-12" db="EMBL/GenBank/DDBJ databases">
        <title>Genomic comparison of strains in the 'Actinomyces naeslundii' group.</title>
        <authorList>
            <person name="Mughal S.R."/>
            <person name="Do T."/>
            <person name="Gilbert S.C."/>
            <person name="Witherden E.A."/>
            <person name="Didelot X."/>
            <person name="Beighton D."/>
        </authorList>
    </citation>
    <scope>NUCLEOTIDE SEQUENCE [LARGE SCALE GENOMIC DNA]</scope>
    <source>
        <strain evidence="8 9">S64C</strain>
    </source>
</reference>
<comment type="similarity">
    <text evidence="1">Belongs to the PNP/UDP phosphorylase family.</text>
</comment>
<name>A0A1Q8I2D3_9ACTO</name>
<dbReference type="EC" id="2.4.2.3" evidence="2"/>
<evidence type="ECO:0000256" key="3">
    <source>
        <dbReference type="ARBA" id="ARBA00021980"/>
    </source>
</evidence>
<evidence type="ECO:0000259" key="7">
    <source>
        <dbReference type="Pfam" id="PF01048"/>
    </source>
</evidence>
<organism evidence="8 9">
    <name type="scientific">Actinomyces oris</name>
    <dbReference type="NCBI Taxonomy" id="544580"/>
    <lineage>
        <taxon>Bacteria</taxon>
        <taxon>Bacillati</taxon>
        <taxon>Actinomycetota</taxon>
        <taxon>Actinomycetes</taxon>
        <taxon>Actinomycetales</taxon>
        <taxon>Actinomycetaceae</taxon>
        <taxon>Actinomyces</taxon>
    </lineage>
</organism>
<dbReference type="RefSeq" id="WP_075248809.1">
    <property type="nucleotide sequence ID" value="NZ_MSGO01000014.1"/>
</dbReference>
<evidence type="ECO:0000256" key="2">
    <source>
        <dbReference type="ARBA" id="ARBA00011888"/>
    </source>
</evidence>
<protein>
    <recommendedName>
        <fullName evidence="3">Uridine phosphorylase</fullName>
        <ecNumber evidence="2">2.4.2.3</ecNumber>
    </recommendedName>
</protein>
<dbReference type="InterPro" id="IPR004402">
    <property type="entry name" value="DeoD-type"/>
</dbReference>
<dbReference type="NCBIfam" id="NF004489">
    <property type="entry name" value="PRK05819.1"/>
    <property type="match status" value="1"/>
</dbReference>
<dbReference type="CDD" id="cd09006">
    <property type="entry name" value="PNP_EcPNPI-like"/>
    <property type="match status" value="1"/>
</dbReference>
<dbReference type="PANTHER" id="PTHR43691">
    <property type="entry name" value="URIDINE PHOSPHORYLASE"/>
    <property type="match status" value="1"/>
</dbReference>
<sequence length="240" mass="25199">MATPHIAAEPGDFAPAVLMPGDPKRARRIAELLMDDARLVTDVRGMLGFTGTVNGKPLSVMGSGMGQPSFTIYATELFSQFGVERIIRVGTAGGLSPKVKVGDVIVATGAHTDSSMNQLRIPGVNFCAVADFRLAAAAYEASLAKQAQVGGAVHLGTVMSRDHFYFTPEGQTEALARHGVLGVEMEAAALYGVAAEYDKQALAVLTVSDHLLDHSGDMSAAERETRFADSLRLAVAAAHS</sequence>
<dbReference type="GO" id="GO:0005829">
    <property type="term" value="C:cytosol"/>
    <property type="evidence" value="ECO:0007669"/>
    <property type="project" value="TreeGrafter"/>
</dbReference>
<evidence type="ECO:0000313" key="9">
    <source>
        <dbReference type="Proteomes" id="UP000185736"/>
    </source>
</evidence>
<dbReference type="InterPro" id="IPR035994">
    <property type="entry name" value="Nucleoside_phosphorylase_sf"/>
</dbReference>
<dbReference type="InterPro" id="IPR018016">
    <property type="entry name" value="Nucleoside_phosphorylase_CS"/>
</dbReference>
<dbReference type="Pfam" id="PF01048">
    <property type="entry name" value="PNP_UDP_1"/>
    <property type="match status" value="1"/>
</dbReference>
<feature type="domain" description="Nucleoside phosphorylase" evidence="7">
    <location>
        <begin position="16"/>
        <end position="229"/>
    </location>
</feature>
<dbReference type="GO" id="GO:0006152">
    <property type="term" value="P:purine nucleoside catabolic process"/>
    <property type="evidence" value="ECO:0007669"/>
    <property type="project" value="TreeGrafter"/>
</dbReference>
<dbReference type="Gene3D" id="3.40.50.1580">
    <property type="entry name" value="Nucleoside phosphorylase domain"/>
    <property type="match status" value="1"/>
</dbReference>
<accession>A0A1Q8I2D3</accession>
<keyword evidence="5" id="KW-0808">Transferase</keyword>
<dbReference type="EMBL" id="MSGO01000014">
    <property type="protein sequence ID" value="OLL15269.1"/>
    <property type="molecule type" value="Genomic_DNA"/>
</dbReference>
<proteinExistence type="inferred from homology"/>
<evidence type="ECO:0000256" key="1">
    <source>
        <dbReference type="ARBA" id="ARBA00010456"/>
    </source>
</evidence>
<dbReference type="NCBIfam" id="TIGR00107">
    <property type="entry name" value="deoD"/>
    <property type="match status" value="1"/>
</dbReference>
<comment type="catalytic activity">
    <reaction evidence="6">
        <text>uridine + phosphate = alpha-D-ribose 1-phosphate + uracil</text>
        <dbReference type="Rhea" id="RHEA:24388"/>
        <dbReference type="ChEBI" id="CHEBI:16704"/>
        <dbReference type="ChEBI" id="CHEBI:17568"/>
        <dbReference type="ChEBI" id="CHEBI:43474"/>
        <dbReference type="ChEBI" id="CHEBI:57720"/>
        <dbReference type="EC" id="2.4.2.3"/>
    </reaction>
</comment>
<dbReference type="Proteomes" id="UP000185736">
    <property type="component" value="Unassembled WGS sequence"/>
</dbReference>
<dbReference type="GO" id="GO:0004850">
    <property type="term" value="F:uridine phosphorylase activity"/>
    <property type="evidence" value="ECO:0007669"/>
    <property type="project" value="UniProtKB-EC"/>
</dbReference>
<keyword evidence="4" id="KW-0328">Glycosyltransferase</keyword>
<gene>
    <name evidence="8" type="ORF">BKH32_04445</name>
</gene>